<evidence type="ECO:0000313" key="2">
    <source>
        <dbReference type="EMBL" id="KRZ78063.1"/>
    </source>
</evidence>
<organism evidence="2 3">
    <name type="scientific">Trichinella papuae</name>
    <dbReference type="NCBI Taxonomy" id="268474"/>
    <lineage>
        <taxon>Eukaryota</taxon>
        <taxon>Metazoa</taxon>
        <taxon>Ecdysozoa</taxon>
        <taxon>Nematoda</taxon>
        <taxon>Enoplea</taxon>
        <taxon>Dorylaimia</taxon>
        <taxon>Trichinellida</taxon>
        <taxon>Trichinellidae</taxon>
        <taxon>Trichinella</taxon>
    </lineage>
</organism>
<gene>
    <name evidence="2" type="ORF">T10_3096</name>
</gene>
<proteinExistence type="predicted"/>
<evidence type="ECO:0000256" key="1">
    <source>
        <dbReference type="SAM" id="MobiDB-lite"/>
    </source>
</evidence>
<evidence type="ECO:0000313" key="3">
    <source>
        <dbReference type="Proteomes" id="UP000054843"/>
    </source>
</evidence>
<name>A0A0V1N2D7_9BILA</name>
<reference evidence="2 3" key="1">
    <citation type="submission" date="2015-01" db="EMBL/GenBank/DDBJ databases">
        <title>Evolution of Trichinella species and genotypes.</title>
        <authorList>
            <person name="Korhonen P.K."/>
            <person name="Edoardo P."/>
            <person name="Giuseppe L.R."/>
            <person name="Gasser R.B."/>
        </authorList>
    </citation>
    <scope>NUCLEOTIDE SEQUENCE [LARGE SCALE GENOMIC DNA]</scope>
    <source>
        <strain evidence="2">ISS1980</strain>
    </source>
</reference>
<comment type="caution">
    <text evidence="2">The sequence shown here is derived from an EMBL/GenBank/DDBJ whole genome shotgun (WGS) entry which is preliminary data.</text>
</comment>
<dbReference type="AlphaFoldDB" id="A0A0V1N2D7"/>
<dbReference type="EMBL" id="JYDO01000015">
    <property type="protein sequence ID" value="KRZ78063.1"/>
    <property type="molecule type" value="Genomic_DNA"/>
</dbReference>
<protein>
    <submittedName>
        <fullName evidence="2">Uncharacterized protein</fullName>
    </submittedName>
</protein>
<sequence length="91" mass="9626">MLCATRHEGDINAAVKKNGHHLSNGFILHSYSISLFGFNKSCLSCADTTNSTKPNGSVANSAAVPPCSNGQATLPNNSTSFRSLDQWSGIR</sequence>
<feature type="region of interest" description="Disordered" evidence="1">
    <location>
        <begin position="69"/>
        <end position="91"/>
    </location>
</feature>
<keyword evidence="3" id="KW-1185">Reference proteome</keyword>
<dbReference type="Proteomes" id="UP000054843">
    <property type="component" value="Unassembled WGS sequence"/>
</dbReference>
<accession>A0A0V1N2D7</accession>